<dbReference type="EMBL" id="CALLCH030000020">
    <property type="protein sequence ID" value="CAI4219441.1"/>
    <property type="molecule type" value="Genomic_DNA"/>
</dbReference>
<gene>
    <name evidence="9" type="ORF">PPNO1_LOCUS9002</name>
</gene>
<dbReference type="PANTHER" id="PTHR12749">
    <property type="entry name" value="EXCISION REPAIR CROSS-COMPLEMENTING 1 ERCC1"/>
    <property type="match status" value="1"/>
</dbReference>
<comment type="caution">
    <text evidence="9">The sequence shown here is derived from an EMBL/GenBank/DDBJ whole genome shotgun (WGS) entry which is preliminary data.</text>
</comment>
<dbReference type="GO" id="GO:0003684">
    <property type="term" value="F:damaged DNA binding"/>
    <property type="evidence" value="ECO:0007669"/>
    <property type="project" value="InterPro"/>
</dbReference>
<dbReference type="InterPro" id="IPR004579">
    <property type="entry name" value="ERCC1/RAD10/SWI10"/>
</dbReference>
<feature type="domain" description="ERCC1-like central" evidence="8">
    <location>
        <begin position="87"/>
        <end position="199"/>
    </location>
</feature>
<dbReference type="GO" id="GO:0006312">
    <property type="term" value="P:mitotic recombination"/>
    <property type="evidence" value="ECO:0007669"/>
    <property type="project" value="TreeGrafter"/>
</dbReference>
<dbReference type="Pfam" id="PF03834">
    <property type="entry name" value="Rad10"/>
    <property type="match status" value="1"/>
</dbReference>
<dbReference type="CDD" id="cd22325">
    <property type="entry name" value="ERCC1_C-like"/>
    <property type="match status" value="1"/>
</dbReference>
<dbReference type="Gene3D" id="1.10.150.20">
    <property type="entry name" value="5' to 3' exonuclease, C-terminal subdomain"/>
    <property type="match status" value="1"/>
</dbReference>
<reference evidence="9" key="1">
    <citation type="submission" date="2022-11" db="EMBL/GenBank/DDBJ databases">
        <authorList>
            <person name="Scott C."/>
            <person name="Bruce N."/>
        </authorList>
    </citation>
    <scope>NUCLEOTIDE SEQUENCE</scope>
</reference>
<feature type="region of interest" description="Disordered" evidence="7">
    <location>
        <begin position="38"/>
        <end position="70"/>
    </location>
</feature>
<dbReference type="Gene3D" id="3.40.50.10130">
    <property type="match status" value="1"/>
</dbReference>
<keyword evidence="10" id="KW-1185">Reference proteome</keyword>
<evidence type="ECO:0000256" key="7">
    <source>
        <dbReference type="SAM" id="MobiDB-lite"/>
    </source>
</evidence>
<evidence type="ECO:0000256" key="6">
    <source>
        <dbReference type="ARBA" id="ARBA00023242"/>
    </source>
</evidence>
<dbReference type="Proteomes" id="UP000838763">
    <property type="component" value="Unassembled WGS sequence"/>
</dbReference>
<comment type="similarity">
    <text evidence="2">Belongs to the ERCC1/RAD10/SWI10 family.</text>
</comment>
<keyword evidence="4" id="KW-0238">DNA-binding</keyword>
<evidence type="ECO:0000259" key="8">
    <source>
        <dbReference type="Pfam" id="PF03834"/>
    </source>
</evidence>
<proteinExistence type="inferred from homology"/>
<evidence type="ECO:0000256" key="3">
    <source>
        <dbReference type="ARBA" id="ARBA00022763"/>
    </source>
</evidence>
<dbReference type="SUPFAM" id="SSF52980">
    <property type="entry name" value="Restriction endonuclease-like"/>
    <property type="match status" value="1"/>
</dbReference>
<dbReference type="PANTHER" id="PTHR12749:SF0">
    <property type="entry name" value="DNA EXCISION REPAIR PROTEIN ERCC-1"/>
    <property type="match status" value="1"/>
</dbReference>
<dbReference type="OrthoDB" id="10262814at2759"/>
<name>A0A9P1HBE3_9PEZI</name>
<evidence type="ECO:0000256" key="4">
    <source>
        <dbReference type="ARBA" id="ARBA00023125"/>
    </source>
</evidence>
<evidence type="ECO:0000256" key="5">
    <source>
        <dbReference type="ARBA" id="ARBA00023204"/>
    </source>
</evidence>
<evidence type="ECO:0000313" key="9">
    <source>
        <dbReference type="EMBL" id="CAI4219441.1"/>
    </source>
</evidence>
<keyword evidence="3" id="KW-0227">DNA damage</keyword>
<keyword evidence="5" id="KW-0234">DNA repair</keyword>
<keyword evidence="6" id="KW-0539">Nucleus</keyword>
<dbReference type="GO" id="GO:0000110">
    <property type="term" value="C:nucleotide-excision repair factor 1 complex"/>
    <property type="evidence" value="ECO:0007669"/>
    <property type="project" value="TreeGrafter"/>
</dbReference>
<accession>A0A9P1HBE3</accession>
<comment type="subcellular location">
    <subcellularLocation>
        <location evidence="1">Nucleus</location>
    </subcellularLocation>
</comment>
<dbReference type="AlphaFoldDB" id="A0A9P1HBE3"/>
<evidence type="ECO:0000256" key="1">
    <source>
        <dbReference type="ARBA" id="ARBA00004123"/>
    </source>
</evidence>
<dbReference type="GO" id="GO:0003697">
    <property type="term" value="F:single-stranded DNA binding"/>
    <property type="evidence" value="ECO:0007669"/>
    <property type="project" value="TreeGrafter"/>
</dbReference>
<protein>
    <recommendedName>
        <fullName evidence="8">ERCC1-like central domain-containing protein</fullName>
    </recommendedName>
</protein>
<organism evidence="9 10">
    <name type="scientific">Parascedosporium putredinis</name>
    <dbReference type="NCBI Taxonomy" id="1442378"/>
    <lineage>
        <taxon>Eukaryota</taxon>
        <taxon>Fungi</taxon>
        <taxon>Dikarya</taxon>
        <taxon>Ascomycota</taxon>
        <taxon>Pezizomycotina</taxon>
        <taxon>Sordariomycetes</taxon>
        <taxon>Hypocreomycetidae</taxon>
        <taxon>Microascales</taxon>
        <taxon>Microascaceae</taxon>
        <taxon>Parascedosporium</taxon>
    </lineage>
</organism>
<dbReference type="InterPro" id="IPR011335">
    <property type="entry name" value="Restrct_endonuc-II-like"/>
</dbReference>
<dbReference type="GO" id="GO:0006302">
    <property type="term" value="P:double-strand break repair"/>
    <property type="evidence" value="ECO:0007669"/>
    <property type="project" value="UniProtKB-ARBA"/>
</dbReference>
<dbReference type="NCBIfam" id="TIGR00597">
    <property type="entry name" value="rad10"/>
    <property type="match status" value="1"/>
</dbReference>
<dbReference type="InterPro" id="IPR047260">
    <property type="entry name" value="ERCC1-like_central_dom"/>
</dbReference>
<sequence>MIEVGLPTMDDDDFDDAELWAAADRVASASQAPHRIVQPTPQRIERPSPYGTEPRAHDHREAAPPAGQKIIQPTPQVLPQRGSGSHILVSPRQKGNPVLSCIKSTTWEYSDIPADYGLGLTTCALFLSLKYHRLYPEYIYTRIRNLQGRYSLRILLTMVDIANHEDPLRELAKTSLVNNVTLILCWSAAEAARYLELYKSYEHAGFKAIQGYQGTTYVERLVDFVTVPRGINKADAVSLVSNFGSLKNAINADPEQIGIIGGSATKRQRLVDFPTFFWLEVATLRNILSRLPGSTWAGDALASGSIWPAPGDMEQVRT</sequence>
<dbReference type="SUPFAM" id="SSF47781">
    <property type="entry name" value="RuvA domain 2-like"/>
    <property type="match status" value="1"/>
</dbReference>
<evidence type="ECO:0000256" key="2">
    <source>
        <dbReference type="ARBA" id="ARBA00008283"/>
    </source>
</evidence>
<dbReference type="FunFam" id="3.40.50.10130:FF:000001">
    <property type="entry name" value="DNA excision repair protein ERCC-1"/>
    <property type="match status" value="1"/>
</dbReference>
<dbReference type="GO" id="GO:0070914">
    <property type="term" value="P:UV-damage excision repair"/>
    <property type="evidence" value="ECO:0007669"/>
    <property type="project" value="TreeGrafter"/>
</dbReference>
<evidence type="ECO:0000313" key="10">
    <source>
        <dbReference type="Proteomes" id="UP000838763"/>
    </source>
</evidence>
<dbReference type="InterPro" id="IPR010994">
    <property type="entry name" value="RuvA_2-like"/>
</dbReference>
<dbReference type="GO" id="GO:0070522">
    <property type="term" value="C:ERCC4-ERCC1 complex"/>
    <property type="evidence" value="ECO:0007669"/>
    <property type="project" value="TreeGrafter"/>
</dbReference>